<comment type="caution">
    <text evidence="2">The sequence shown here is derived from an EMBL/GenBank/DDBJ whole genome shotgun (WGS) entry which is preliminary data.</text>
</comment>
<reference evidence="2 3" key="1">
    <citation type="submission" date="2024-09" db="EMBL/GenBank/DDBJ databases">
        <authorList>
            <person name="Sun Q."/>
            <person name="Mori K."/>
        </authorList>
    </citation>
    <scope>NUCLEOTIDE SEQUENCE [LARGE SCALE GENOMIC DNA]</scope>
    <source>
        <strain evidence="2 3">CECT 8064</strain>
    </source>
</reference>
<dbReference type="Gene3D" id="3.90.190.10">
    <property type="entry name" value="Protein tyrosine phosphatase superfamily"/>
    <property type="match status" value="1"/>
</dbReference>
<dbReference type="InterPro" id="IPR029021">
    <property type="entry name" value="Prot-tyrosine_phosphatase-like"/>
</dbReference>
<feature type="domain" description="Tyrosine specific protein phosphatases" evidence="1">
    <location>
        <begin position="84"/>
        <end position="155"/>
    </location>
</feature>
<gene>
    <name evidence="2" type="ORF">ACFFUV_06420</name>
</gene>
<dbReference type="EMBL" id="JBHMEP010000001">
    <property type="protein sequence ID" value="MFB9134608.1"/>
    <property type="molecule type" value="Genomic_DNA"/>
</dbReference>
<evidence type="ECO:0000313" key="3">
    <source>
        <dbReference type="Proteomes" id="UP001589645"/>
    </source>
</evidence>
<dbReference type="PANTHER" id="PTHR23339">
    <property type="entry name" value="TYROSINE SPECIFIC PROTEIN PHOSPHATASE AND DUAL SPECIFICITY PROTEIN PHOSPHATASE"/>
    <property type="match status" value="1"/>
</dbReference>
<dbReference type="InterPro" id="IPR000387">
    <property type="entry name" value="Tyr_Pase_dom"/>
</dbReference>
<accession>A0ABV5HK43</accession>
<dbReference type="Pfam" id="PF22785">
    <property type="entry name" value="Tc-R-P"/>
    <property type="match status" value="1"/>
</dbReference>
<dbReference type="GO" id="GO:0004860">
    <property type="term" value="F:protein kinase inhibitor activity"/>
    <property type="evidence" value="ECO:0007669"/>
    <property type="project" value="UniProtKB-KW"/>
</dbReference>
<keyword evidence="2" id="KW-0649">Protein kinase inhibitor</keyword>
<dbReference type="RefSeq" id="WP_390190579.1">
    <property type="nucleotide sequence ID" value="NZ_JBHMEP010000001.1"/>
</dbReference>
<protein>
    <submittedName>
        <fullName evidence="2">Cyclin-dependent kinase inhibitor 3 family protein</fullName>
    </submittedName>
</protein>
<dbReference type="CDD" id="cd14505">
    <property type="entry name" value="CDKN3-like"/>
    <property type="match status" value="1"/>
</dbReference>
<dbReference type="PROSITE" id="PS00383">
    <property type="entry name" value="TYR_PHOSPHATASE_1"/>
    <property type="match status" value="1"/>
</dbReference>
<evidence type="ECO:0000313" key="2">
    <source>
        <dbReference type="EMBL" id="MFB9134608.1"/>
    </source>
</evidence>
<organism evidence="2 3">
    <name type="scientific">Vibrio olivae</name>
    <dbReference type="NCBI Taxonomy" id="1243002"/>
    <lineage>
        <taxon>Bacteria</taxon>
        <taxon>Pseudomonadati</taxon>
        <taxon>Pseudomonadota</taxon>
        <taxon>Gammaproteobacteria</taxon>
        <taxon>Vibrionales</taxon>
        <taxon>Vibrionaceae</taxon>
        <taxon>Vibrio</taxon>
    </lineage>
</organism>
<name>A0ABV5HK43_9VIBR</name>
<dbReference type="InterPro" id="IPR016130">
    <property type="entry name" value="Tyr_Pase_AS"/>
</dbReference>
<dbReference type="SUPFAM" id="SSF52799">
    <property type="entry name" value="(Phosphotyrosine protein) phosphatases II"/>
    <property type="match status" value="1"/>
</dbReference>
<evidence type="ECO:0000259" key="1">
    <source>
        <dbReference type="PROSITE" id="PS50056"/>
    </source>
</evidence>
<dbReference type="InterPro" id="IPR050561">
    <property type="entry name" value="PTP"/>
</dbReference>
<proteinExistence type="predicted"/>
<dbReference type="Proteomes" id="UP001589645">
    <property type="component" value="Unassembled WGS sequence"/>
</dbReference>
<keyword evidence="3" id="KW-1185">Reference proteome</keyword>
<sequence>MHPTWELPLEQESALILTPCPGTKDVGLAQSIAQLKQQGVRVVVTALSQQEMDEKGVSSLADEVESAGLQWLHAPIEDDCAPDEAFTKRWRHIAPVIHGVLSQGGKVALHCMGGSGRTGLLAAHVLLEKGWALDEIINQVQALRPGAFTKTIQLEYIRQQASKS</sequence>
<dbReference type="PROSITE" id="PS50056">
    <property type="entry name" value="TYR_PHOSPHATASE_2"/>
    <property type="match status" value="1"/>
</dbReference>